<dbReference type="Pfam" id="PF03443">
    <property type="entry name" value="AA9"/>
    <property type="match status" value="1"/>
</dbReference>
<feature type="compositionally biased region" description="Basic residues" evidence="6">
    <location>
        <begin position="315"/>
        <end position="330"/>
    </location>
</feature>
<dbReference type="EC" id="1.14.99.56" evidence="5"/>
<evidence type="ECO:0000313" key="10">
    <source>
        <dbReference type="Proteomes" id="UP000799778"/>
    </source>
</evidence>
<keyword evidence="7" id="KW-0732">Signal</keyword>
<dbReference type="PANTHER" id="PTHR33353:SF19">
    <property type="entry name" value="GLYCOSYLHYDROLASE FAMILY 61-8 PROTEIN"/>
    <property type="match status" value="1"/>
</dbReference>
<keyword evidence="5" id="KW-0119">Carbohydrate metabolism</keyword>
<feature type="domain" description="Auxiliary Activity family 9 catalytic" evidence="8">
    <location>
        <begin position="20"/>
        <end position="229"/>
    </location>
</feature>
<keyword evidence="4 5" id="KW-1015">Disulfide bond</keyword>
<dbReference type="Proteomes" id="UP000799778">
    <property type="component" value="Unassembled WGS sequence"/>
</dbReference>
<keyword evidence="5" id="KW-0136">Cellulose degradation</keyword>
<comment type="domain">
    <text evidence="5">Has a modular structure: an endo-beta-1,4-glucanase catalytic module at the N-terminus, a linker rich in serines and threonines, and a C-terminal carbohydrate-binding module (CBM).</text>
</comment>
<evidence type="ECO:0000256" key="2">
    <source>
        <dbReference type="ARBA" id="ARBA00004613"/>
    </source>
</evidence>
<dbReference type="OrthoDB" id="4849160at2759"/>
<evidence type="ECO:0000256" key="6">
    <source>
        <dbReference type="SAM" id="MobiDB-lite"/>
    </source>
</evidence>
<dbReference type="InterPro" id="IPR005103">
    <property type="entry name" value="AA9_LPMO"/>
</dbReference>
<evidence type="ECO:0000256" key="1">
    <source>
        <dbReference type="ARBA" id="ARBA00001973"/>
    </source>
</evidence>
<comment type="cofactor">
    <cofactor evidence="1">
        <name>Cu(2+)</name>
        <dbReference type="ChEBI" id="CHEBI:29036"/>
    </cofactor>
</comment>
<sequence length="359" mass="38066">MQFSTLLYVATSLLATASAHGGIGKYTIGTDVYQGWQPYQSASGQKSIQRQYGSFDPLMIPDLQKVNIRCNNAGALGTGLSASVAAGSTIKSTWTQWTHRPAAIMVYMAKCPSSGCNGWDGAGTVWFKIAHAGLISGTQQAGIWIGDQIVDTLSWDVKIPATLAPGEYLIRHDLLALHQKDNPQFYPECAQLIVTGSGTSVPPSSLLLAFPGAYKATDPGIAFNIDGDAAKTATSYPIPGGPVWDGTGNAPAPEPQPEPVPTTLATVPAPPKPTTPSCSPVARYGQCGGKTYSGCTGAVLDLVVLDPSGTGGRNNNKKKAVAKKNKKKNKKEAAKETDEEDWDTWERYLARLERGERVA</sequence>
<feature type="region of interest" description="Disordered" evidence="6">
    <location>
        <begin position="241"/>
        <end position="262"/>
    </location>
</feature>
<dbReference type="GO" id="GO:0030245">
    <property type="term" value="P:cellulose catabolic process"/>
    <property type="evidence" value="ECO:0007669"/>
    <property type="project" value="UniProtKB-UniRule"/>
</dbReference>
<gene>
    <name evidence="9" type="ORF">BU24DRAFT_458948</name>
</gene>
<dbReference type="Gene3D" id="2.70.50.70">
    <property type="match status" value="1"/>
</dbReference>
<dbReference type="RefSeq" id="XP_033387589.1">
    <property type="nucleotide sequence ID" value="XM_033531685.1"/>
</dbReference>
<evidence type="ECO:0000256" key="7">
    <source>
        <dbReference type="SAM" id="SignalP"/>
    </source>
</evidence>
<dbReference type="EMBL" id="ML978067">
    <property type="protein sequence ID" value="KAF2019250.1"/>
    <property type="molecule type" value="Genomic_DNA"/>
</dbReference>
<accession>A0A6A5Y366</accession>
<dbReference type="GO" id="GO:0030248">
    <property type="term" value="F:cellulose binding"/>
    <property type="evidence" value="ECO:0007669"/>
    <property type="project" value="UniProtKB-UniRule"/>
</dbReference>
<evidence type="ECO:0000256" key="4">
    <source>
        <dbReference type="ARBA" id="ARBA00023157"/>
    </source>
</evidence>
<dbReference type="CDD" id="cd21175">
    <property type="entry name" value="LPMO_AA9"/>
    <property type="match status" value="1"/>
</dbReference>
<evidence type="ECO:0000259" key="8">
    <source>
        <dbReference type="Pfam" id="PF03443"/>
    </source>
</evidence>
<evidence type="ECO:0000256" key="5">
    <source>
        <dbReference type="RuleBase" id="RU368122"/>
    </source>
</evidence>
<comment type="catalytic activity">
    <reaction evidence="5">
        <text>[(1-&gt;4)-beta-D-glucosyl]n+m + reduced acceptor + O2 = 4-dehydro-beta-D-glucosyl-[(1-&gt;4)-beta-D-glucosyl]n-1 + [(1-&gt;4)-beta-D-glucosyl]m + acceptor + H2O.</text>
        <dbReference type="EC" id="1.14.99.56"/>
    </reaction>
</comment>
<keyword evidence="5" id="KW-0624">Polysaccharide degradation</keyword>
<dbReference type="InterPro" id="IPR049892">
    <property type="entry name" value="AA9"/>
</dbReference>
<evidence type="ECO:0000256" key="3">
    <source>
        <dbReference type="ARBA" id="ARBA00022525"/>
    </source>
</evidence>
<dbReference type="AlphaFoldDB" id="A0A6A5Y366"/>
<name>A0A6A5Y366_9PLEO</name>
<proteinExistence type="predicted"/>
<keyword evidence="10" id="KW-1185">Reference proteome</keyword>
<keyword evidence="3 5" id="KW-0964">Secreted</keyword>
<dbReference type="GeneID" id="54289082"/>
<evidence type="ECO:0000313" key="9">
    <source>
        <dbReference type="EMBL" id="KAF2019250.1"/>
    </source>
</evidence>
<comment type="function">
    <text evidence="5">Lytic polysaccharide monooxygenase (LMPO) that depolymerizes crystalline and amorphous polysaccharides via the oxidation of scissile alpha- or beta-(1-4)-glycosidic bonds, yielding C1 and/or C4 oxidation products. Catalysis by LPMOs requires the reduction of the active-site copper from Cu(II) to Cu(I) by a reducing agent and H(2)O(2) or O(2) as a cosubstrate.</text>
</comment>
<comment type="subcellular location">
    <subcellularLocation>
        <location evidence="2 5">Secreted</location>
    </subcellularLocation>
</comment>
<reference evidence="9" key="1">
    <citation type="journal article" date="2020" name="Stud. Mycol.">
        <title>101 Dothideomycetes genomes: a test case for predicting lifestyles and emergence of pathogens.</title>
        <authorList>
            <person name="Haridas S."/>
            <person name="Albert R."/>
            <person name="Binder M."/>
            <person name="Bloem J."/>
            <person name="Labutti K."/>
            <person name="Salamov A."/>
            <person name="Andreopoulos B."/>
            <person name="Baker S."/>
            <person name="Barry K."/>
            <person name="Bills G."/>
            <person name="Bluhm B."/>
            <person name="Cannon C."/>
            <person name="Castanera R."/>
            <person name="Culley D."/>
            <person name="Daum C."/>
            <person name="Ezra D."/>
            <person name="Gonzalez J."/>
            <person name="Henrissat B."/>
            <person name="Kuo A."/>
            <person name="Liang C."/>
            <person name="Lipzen A."/>
            <person name="Lutzoni F."/>
            <person name="Magnuson J."/>
            <person name="Mondo S."/>
            <person name="Nolan M."/>
            <person name="Ohm R."/>
            <person name="Pangilinan J."/>
            <person name="Park H.-J."/>
            <person name="Ramirez L."/>
            <person name="Alfaro M."/>
            <person name="Sun H."/>
            <person name="Tritt A."/>
            <person name="Yoshinaga Y."/>
            <person name="Zwiers L.-H."/>
            <person name="Turgeon B."/>
            <person name="Goodwin S."/>
            <person name="Spatafora J."/>
            <person name="Crous P."/>
            <person name="Grigoriev I."/>
        </authorList>
    </citation>
    <scope>NUCLEOTIDE SEQUENCE</scope>
    <source>
        <strain evidence="9">CBS 175.79</strain>
    </source>
</reference>
<dbReference type="PANTHER" id="PTHR33353">
    <property type="entry name" value="PUTATIVE (AFU_ORTHOLOGUE AFUA_1G12560)-RELATED"/>
    <property type="match status" value="1"/>
</dbReference>
<organism evidence="9 10">
    <name type="scientific">Aaosphaeria arxii CBS 175.79</name>
    <dbReference type="NCBI Taxonomy" id="1450172"/>
    <lineage>
        <taxon>Eukaryota</taxon>
        <taxon>Fungi</taxon>
        <taxon>Dikarya</taxon>
        <taxon>Ascomycota</taxon>
        <taxon>Pezizomycotina</taxon>
        <taxon>Dothideomycetes</taxon>
        <taxon>Pleosporomycetidae</taxon>
        <taxon>Pleosporales</taxon>
        <taxon>Pleosporales incertae sedis</taxon>
        <taxon>Aaosphaeria</taxon>
    </lineage>
</organism>
<dbReference type="GO" id="GO:0008810">
    <property type="term" value="F:cellulase activity"/>
    <property type="evidence" value="ECO:0007669"/>
    <property type="project" value="UniProtKB-UniRule"/>
</dbReference>
<feature type="chain" id="PRO_5025543882" description="AA9 family lytic polysaccharide monooxygenase" evidence="7">
    <location>
        <begin position="22"/>
        <end position="359"/>
    </location>
</feature>
<protein>
    <recommendedName>
        <fullName evidence="5">AA9 family lytic polysaccharide monooxygenase</fullName>
        <ecNumber evidence="5">1.14.99.56</ecNumber>
    </recommendedName>
    <alternativeName>
        <fullName evidence="5">Endo-beta-1,4-glucanase</fullName>
    </alternativeName>
    <alternativeName>
        <fullName evidence="5">Glycosyl hydrolase 61 family protein</fullName>
    </alternativeName>
</protein>
<feature type="region of interest" description="Disordered" evidence="6">
    <location>
        <begin position="306"/>
        <end position="341"/>
    </location>
</feature>
<dbReference type="GO" id="GO:0005576">
    <property type="term" value="C:extracellular region"/>
    <property type="evidence" value="ECO:0007669"/>
    <property type="project" value="UniProtKB-SubCell"/>
</dbReference>
<feature type="signal peptide" evidence="7">
    <location>
        <begin position="1"/>
        <end position="21"/>
    </location>
</feature>